<protein>
    <submittedName>
        <fullName evidence="1">Uncharacterized protein</fullName>
    </submittedName>
</protein>
<accession>A0ABQ7QH03</accession>
<evidence type="ECO:0000313" key="1">
    <source>
        <dbReference type="EMBL" id="KAG7304218.1"/>
    </source>
</evidence>
<sequence>MVYVQPIIWEADLIIPWHKTNVHSKLDLKKEAMGQKNKKNVSWIPTKKNRVSVPVVKPAAAVATLQAALRTTLLVGQAFSLIPVQGVAASTAKNVK</sequence>
<dbReference type="EMBL" id="JAHIBW010000015">
    <property type="protein sequence ID" value="KAG7304218.1"/>
    <property type="molecule type" value="Genomic_DNA"/>
</dbReference>
<evidence type="ECO:0000313" key="2">
    <source>
        <dbReference type="Proteomes" id="UP000823941"/>
    </source>
</evidence>
<name>A0ABQ7QH03_PLUXY</name>
<reference evidence="1 2" key="1">
    <citation type="submission" date="2021-06" db="EMBL/GenBank/DDBJ databases">
        <title>A haploid diamondback moth (Plutella xylostella L.) genome assembly resolves 31 chromosomes and identifies a diamide resistance mutation.</title>
        <authorList>
            <person name="Ward C.M."/>
            <person name="Perry K.D."/>
            <person name="Baker G."/>
            <person name="Powis K."/>
            <person name="Heckel D.G."/>
            <person name="Baxter S.W."/>
        </authorList>
    </citation>
    <scope>NUCLEOTIDE SEQUENCE [LARGE SCALE GENOMIC DNA]</scope>
    <source>
        <strain evidence="1 2">LV</strain>
        <tissue evidence="1">Single pupa</tissue>
    </source>
</reference>
<proteinExistence type="predicted"/>
<dbReference type="Proteomes" id="UP000823941">
    <property type="component" value="Chromosome 15"/>
</dbReference>
<keyword evidence="2" id="KW-1185">Reference proteome</keyword>
<gene>
    <name evidence="1" type="ORF">JYU34_011156</name>
</gene>
<organism evidence="1 2">
    <name type="scientific">Plutella xylostella</name>
    <name type="common">Diamondback moth</name>
    <name type="synonym">Plutella maculipennis</name>
    <dbReference type="NCBI Taxonomy" id="51655"/>
    <lineage>
        <taxon>Eukaryota</taxon>
        <taxon>Metazoa</taxon>
        <taxon>Ecdysozoa</taxon>
        <taxon>Arthropoda</taxon>
        <taxon>Hexapoda</taxon>
        <taxon>Insecta</taxon>
        <taxon>Pterygota</taxon>
        <taxon>Neoptera</taxon>
        <taxon>Endopterygota</taxon>
        <taxon>Lepidoptera</taxon>
        <taxon>Glossata</taxon>
        <taxon>Ditrysia</taxon>
        <taxon>Yponomeutoidea</taxon>
        <taxon>Plutellidae</taxon>
        <taxon>Plutella</taxon>
    </lineage>
</organism>
<comment type="caution">
    <text evidence="1">The sequence shown here is derived from an EMBL/GenBank/DDBJ whole genome shotgun (WGS) entry which is preliminary data.</text>
</comment>